<evidence type="ECO:0000256" key="6">
    <source>
        <dbReference type="ARBA" id="ARBA00022840"/>
    </source>
</evidence>
<dbReference type="Gene3D" id="3.30.565.10">
    <property type="entry name" value="Histidine kinase-like ATPase, C-terminal domain"/>
    <property type="match status" value="1"/>
</dbReference>
<dbReference type="EC" id="2.7.13.3" evidence="2"/>
<dbReference type="GO" id="GO:0000156">
    <property type="term" value="F:phosphorelay response regulator activity"/>
    <property type="evidence" value="ECO:0007669"/>
    <property type="project" value="TreeGrafter"/>
</dbReference>
<dbReference type="Pfam" id="PF02518">
    <property type="entry name" value="HATPase_c"/>
    <property type="match status" value="1"/>
</dbReference>
<keyword evidence="8" id="KW-1133">Transmembrane helix</keyword>
<evidence type="ECO:0000256" key="3">
    <source>
        <dbReference type="ARBA" id="ARBA00022679"/>
    </source>
</evidence>
<keyword evidence="7" id="KW-0902">Two-component regulatory system</keyword>
<keyword evidence="8" id="KW-0472">Membrane</keyword>
<dbReference type="RefSeq" id="WP_083595646.1">
    <property type="nucleotide sequence ID" value="NZ_FMJB01000046.1"/>
</dbReference>
<dbReference type="SUPFAM" id="SSF55874">
    <property type="entry name" value="ATPase domain of HSP90 chaperone/DNA topoisomerase II/histidine kinase"/>
    <property type="match status" value="1"/>
</dbReference>
<comment type="catalytic activity">
    <reaction evidence="1">
        <text>ATP + protein L-histidine = ADP + protein N-phospho-L-histidine.</text>
        <dbReference type="EC" id="2.7.13.3"/>
    </reaction>
</comment>
<feature type="transmembrane region" description="Helical" evidence="8">
    <location>
        <begin position="147"/>
        <end position="165"/>
    </location>
</feature>
<feature type="transmembrane region" description="Helical" evidence="8">
    <location>
        <begin position="207"/>
        <end position="225"/>
    </location>
</feature>
<feature type="transmembrane region" description="Helical" evidence="8">
    <location>
        <begin position="52"/>
        <end position="69"/>
    </location>
</feature>
<evidence type="ECO:0000313" key="10">
    <source>
        <dbReference type="EMBL" id="SCM67484.1"/>
    </source>
</evidence>
<dbReference type="InterPro" id="IPR050351">
    <property type="entry name" value="BphY/WalK/GraS-like"/>
</dbReference>
<dbReference type="GO" id="GO:0004673">
    <property type="term" value="F:protein histidine kinase activity"/>
    <property type="evidence" value="ECO:0007669"/>
    <property type="project" value="UniProtKB-EC"/>
</dbReference>
<proteinExistence type="predicted"/>
<evidence type="ECO:0000256" key="1">
    <source>
        <dbReference type="ARBA" id="ARBA00000085"/>
    </source>
</evidence>
<feature type="transmembrane region" description="Helical" evidence="8">
    <location>
        <begin position="237"/>
        <end position="254"/>
    </location>
</feature>
<dbReference type="PROSITE" id="PS50109">
    <property type="entry name" value="HIS_KIN"/>
    <property type="match status" value="1"/>
</dbReference>
<keyword evidence="5" id="KW-0418">Kinase</keyword>
<accession>A0A1M4N0C0</accession>
<dbReference type="CDD" id="cd00075">
    <property type="entry name" value="HATPase"/>
    <property type="match status" value="1"/>
</dbReference>
<dbReference type="PANTHER" id="PTHR42878">
    <property type="entry name" value="TWO-COMPONENT HISTIDINE KINASE"/>
    <property type="match status" value="1"/>
</dbReference>
<keyword evidence="4" id="KW-0547">Nucleotide-binding</keyword>
<dbReference type="InterPro" id="IPR005467">
    <property type="entry name" value="His_kinase_dom"/>
</dbReference>
<sequence length="504" mass="56015">MKTHKLLKRMSTQQNNLFWSFMIFVIAISQYLEIWRAQIETVLPFFARVERTEATAAVLLIVLCTLMYRPNAALLQKLQRCAGNALIAISMIVVLFQLSNVFLSHFAFTQLSDRAGVALPGVPTLETGFAMLVAVRLAGFRQDFAQPARFFIVLGLTLYGVIDLLMEDEHILQLTVGNGMGIATILTFAAVLWVVAVRQTRLILKDWQHYLAAPVAVLLLLSWFSNVPHPDNVLECLVVFGMFTLLVMGLTRVLQFGAENAALAHKNELQAKMIERQNADQSLLVSSLSHDLKAPIRNARTLITMREGYKQAKGMTDEAVDELLLKTLKRVEDLSRSFVHFIHSQSEPMDFTPIKVGQLIKGVAEQFKGRAGVQVVGLDQVEVSADPQALKRVVENMIENSIQHGQREDISLLFTGADKADGIEILFEDNGRGIAPEQRRKVFLPFETSEPKHVSGSSGLGLSIIKRLVERMNGTIAAECPRTLGGACFVIRIKKDQPPLRASA</sequence>
<dbReference type="InterPro" id="IPR004358">
    <property type="entry name" value="Sig_transdc_His_kin-like_C"/>
</dbReference>
<keyword evidence="6" id="KW-0067">ATP-binding</keyword>
<evidence type="ECO:0000256" key="4">
    <source>
        <dbReference type="ARBA" id="ARBA00022741"/>
    </source>
</evidence>
<evidence type="ECO:0000313" key="11">
    <source>
        <dbReference type="Proteomes" id="UP000184085"/>
    </source>
</evidence>
<dbReference type="PRINTS" id="PR00344">
    <property type="entry name" value="BCTRLSENSOR"/>
</dbReference>
<dbReference type="InterPro" id="IPR003594">
    <property type="entry name" value="HATPase_dom"/>
</dbReference>
<organism evidence="10 11">
    <name type="scientific">Donghicola eburneus</name>
    <dbReference type="NCBI Taxonomy" id="393278"/>
    <lineage>
        <taxon>Bacteria</taxon>
        <taxon>Pseudomonadati</taxon>
        <taxon>Pseudomonadota</taxon>
        <taxon>Alphaproteobacteria</taxon>
        <taxon>Rhodobacterales</taxon>
        <taxon>Roseobacteraceae</taxon>
        <taxon>Donghicola</taxon>
    </lineage>
</organism>
<dbReference type="EMBL" id="FMJB01000046">
    <property type="protein sequence ID" value="SCM67484.1"/>
    <property type="molecule type" value="Genomic_DNA"/>
</dbReference>
<keyword evidence="3" id="KW-0808">Transferase</keyword>
<feature type="domain" description="Histidine kinase" evidence="9">
    <location>
        <begin position="287"/>
        <end position="497"/>
    </location>
</feature>
<evidence type="ECO:0000256" key="2">
    <source>
        <dbReference type="ARBA" id="ARBA00012438"/>
    </source>
</evidence>
<dbReference type="GO" id="GO:0005524">
    <property type="term" value="F:ATP binding"/>
    <property type="evidence" value="ECO:0007669"/>
    <property type="project" value="UniProtKB-KW"/>
</dbReference>
<feature type="transmembrane region" description="Helical" evidence="8">
    <location>
        <begin position="171"/>
        <end position="195"/>
    </location>
</feature>
<feature type="transmembrane region" description="Helical" evidence="8">
    <location>
        <begin position="16"/>
        <end position="32"/>
    </location>
</feature>
<dbReference type="InterPro" id="IPR036890">
    <property type="entry name" value="HATPase_C_sf"/>
</dbReference>
<dbReference type="PANTHER" id="PTHR42878:SF7">
    <property type="entry name" value="SENSOR HISTIDINE KINASE GLRK"/>
    <property type="match status" value="1"/>
</dbReference>
<feature type="transmembrane region" description="Helical" evidence="8">
    <location>
        <begin position="115"/>
        <end position="135"/>
    </location>
</feature>
<keyword evidence="11" id="KW-1185">Reference proteome</keyword>
<dbReference type="SMART" id="SM00387">
    <property type="entry name" value="HATPase_c"/>
    <property type="match status" value="1"/>
</dbReference>
<feature type="transmembrane region" description="Helical" evidence="8">
    <location>
        <begin position="81"/>
        <end position="103"/>
    </location>
</feature>
<dbReference type="AlphaFoldDB" id="A0A1M4N0C0"/>
<keyword evidence="8" id="KW-0812">Transmembrane</keyword>
<evidence type="ECO:0000259" key="9">
    <source>
        <dbReference type="PROSITE" id="PS50109"/>
    </source>
</evidence>
<dbReference type="GO" id="GO:0030295">
    <property type="term" value="F:protein kinase activator activity"/>
    <property type="evidence" value="ECO:0007669"/>
    <property type="project" value="TreeGrafter"/>
</dbReference>
<dbReference type="Proteomes" id="UP000184085">
    <property type="component" value="Unassembled WGS sequence"/>
</dbReference>
<reference evidence="11" key="1">
    <citation type="submission" date="2016-09" db="EMBL/GenBank/DDBJ databases">
        <authorList>
            <person name="Wibberg D."/>
        </authorList>
    </citation>
    <scope>NUCLEOTIDE SEQUENCE [LARGE SCALE GENOMIC DNA]</scope>
</reference>
<protein>
    <recommendedName>
        <fullName evidence="2">histidine kinase</fullName>
        <ecNumber evidence="2">2.7.13.3</ecNumber>
    </recommendedName>
</protein>
<dbReference type="GO" id="GO:0007234">
    <property type="term" value="P:osmosensory signaling via phosphorelay pathway"/>
    <property type="evidence" value="ECO:0007669"/>
    <property type="project" value="TreeGrafter"/>
</dbReference>
<gene>
    <name evidence="10" type="ORF">KARMA_1683</name>
</gene>
<evidence type="ECO:0000256" key="7">
    <source>
        <dbReference type="ARBA" id="ARBA00023012"/>
    </source>
</evidence>
<evidence type="ECO:0000256" key="8">
    <source>
        <dbReference type="SAM" id="Phobius"/>
    </source>
</evidence>
<name>A0A1M4N0C0_9RHOB</name>
<evidence type="ECO:0000256" key="5">
    <source>
        <dbReference type="ARBA" id="ARBA00022777"/>
    </source>
</evidence>